<proteinExistence type="predicted"/>
<dbReference type="AlphaFoldDB" id="A0A645J6Q5"/>
<sequence>MHVRANHGGVLAGRPYGLDEADRQLAGAGINVGRCHTWLACLHGLLVPGALRTDIVLWHGVGEHMGTAGVYEIGVVEIAGLLGRQ</sequence>
<name>A0A645J6Q5_9ZZZZ</name>
<dbReference type="EMBL" id="VSSQ01133165">
    <property type="protein sequence ID" value="MPN59301.1"/>
    <property type="molecule type" value="Genomic_DNA"/>
</dbReference>
<evidence type="ECO:0000313" key="1">
    <source>
        <dbReference type="EMBL" id="MPN59301.1"/>
    </source>
</evidence>
<accession>A0A645J6Q5</accession>
<comment type="caution">
    <text evidence="1">The sequence shown here is derived from an EMBL/GenBank/DDBJ whole genome shotgun (WGS) entry which is preliminary data.</text>
</comment>
<protein>
    <submittedName>
        <fullName evidence="1">Uncharacterized protein</fullName>
    </submittedName>
</protein>
<reference evidence="1" key="1">
    <citation type="submission" date="2019-08" db="EMBL/GenBank/DDBJ databases">
        <authorList>
            <person name="Kucharzyk K."/>
            <person name="Murdoch R.W."/>
            <person name="Higgins S."/>
            <person name="Loffler F."/>
        </authorList>
    </citation>
    <scope>NUCLEOTIDE SEQUENCE</scope>
</reference>
<gene>
    <name evidence="1" type="ORF">SDC9_207022</name>
</gene>
<organism evidence="1">
    <name type="scientific">bioreactor metagenome</name>
    <dbReference type="NCBI Taxonomy" id="1076179"/>
    <lineage>
        <taxon>unclassified sequences</taxon>
        <taxon>metagenomes</taxon>
        <taxon>ecological metagenomes</taxon>
    </lineage>
</organism>